<evidence type="ECO:0000256" key="6">
    <source>
        <dbReference type="ARBA" id="ARBA00022989"/>
    </source>
</evidence>
<evidence type="ECO:0000313" key="10">
    <source>
        <dbReference type="Proteomes" id="UP001569414"/>
    </source>
</evidence>
<evidence type="ECO:0000256" key="8">
    <source>
        <dbReference type="RuleBase" id="RU363041"/>
    </source>
</evidence>
<feature type="transmembrane region" description="Helical" evidence="8">
    <location>
        <begin position="228"/>
        <end position="250"/>
    </location>
</feature>
<dbReference type="Proteomes" id="UP001569414">
    <property type="component" value="Unassembled WGS sequence"/>
</dbReference>
<keyword evidence="3" id="KW-0813">Transport</keyword>
<dbReference type="EMBL" id="JBGMEL010000031">
    <property type="protein sequence ID" value="MFA0792575.1"/>
    <property type="molecule type" value="Genomic_DNA"/>
</dbReference>
<dbReference type="RefSeq" id="WP_371844961.1">
    <property type="nucleotide sequence ID" value="NZ_JBGMEL010000031.1"/>
</dbReference>
<sequence>MQIEIIIIGLLLVLSAAAIHGALGVGFPMLATPVLALVYDLKVAITFTIVPSFLAILFSLYQCRNYSVDLKEHYLLIAVVSLGSLSGAWLLTWANASVLKLLLAGAILLYLLSGFLRKYLCLLSSRPVAFPVLMGASAGLIGGATNAIAPLLMIYLLERVRSTKEIILVANICFLIGKLMQLAVFSLFFTFEDLQLVPLSMITLVTYIGLLAGFKFQSTIDEYWYRSIIRYALSIFMCILTYQGVISLFFSGVSVA</sequence>
<evidence type="ECO:0000256" key="2">
    <source>
        <dbReference type="ARBA" id="ARBA00009142"/>
    </source>
</evidence>
<keyword evidence="4 8" id="KW-1003">Cell membrane</keyword>
<dbReference type="InterPro" id="IPR052017">
    <property type="entry name" value="TSUP"/>
</dbReference>
<evidence type="ECO:0000313" key="9">
    <source>
        <dbReference type="EMBL" id="MFA0792575.1"/>
    </source>
</evidence>
<dbReference type="PANTHER" id="PTHR30269:SF37">
    <property type="entry name" value="MEMBRANE TRANSPORTER PROTEIN"/>
    <property type="match status" value="1"/>
</dbReference>
<feature type="transmembrane region" description="Helical" evidence="8">
    <location>
        <begin position="128"/>
        <end position="156"/>
    </location>
</feature>
<feature type="transmembrane region" description="Helical" evidence="8">
    <location>
        <begin position="43"/>
        <end position="61"/>
    </location>
</feature>
<proteinExistence type="inferred from homology"/>
<name>A0ABV4NTG1_9GAMM</name>
<feature type="transmembrane region" description="Helical" evidence="8">
    <location>
        <begin position="168"/>
        <end position="191"/>
    </location>
</feature>
<evidence type="ECO:0000256" key="5">
    <source>
        <dbReference type="ARBA" id="ARBA00022692"/>
    </source>
</evidence>
<feature type="transmembrane region" description="Helical" evidence="8">
    <location>
        <begin position="98"/>
        <end position="116"/>
    </location>
</feature>
<keyword evidence="6 8" id="KW-1133">Transmembrane helix</keyword>
<feature type="transmembrane region" description="Helical" evidence="8">
    <location>
        <begin position="6"/>
        <end position="31"/>
    </location>
</feature>
<gene>
    <name evidence="9" type="ORF">ACCI51_18720</name>
</gene>
<reference evidence="9 10" key="1">
    <citation type="submission" date="2024-08" db="EMBL/GenBank/DDBJ databases">
        <authorList>
            <person name="Ishaq N."/>
        </authorList>
    </citation>
    <scope>NUCLEOTIDE SEQUENCE [LARGE SCALE GENOMIC DNA]</scope>
    <source>
        <strain evidence="9 10">JCM 30400</strain>
    </source>
</reference>
<feature type="transmembrane region" description="Helical" evidence="8">
    <location>
        <begin position="197"/>
        <end position="216"/>
    </location>
</feature>
<accession>A0ABV4NTG1</accession>
<evidence type="ECO:0000256" key="4">
    <source>
        <dbReference type="ARBA" id="ARBA00022475"/>
    </source>
</evidence>
<evidence type="ECO:0000256" key="1">
    <source>
        <dbReference type="ARBA" id="ARBA00004651"/>
    </source>
</evidence>
<organism evidence="9 10">
    <name type="scientific">Microbulbifer echini</name>
    <dbReference type="NCBI Taxonomy" id="1529067"/>
    <lineage>
        <taxon>Bacteria</taxon>
        <taxon>Pseudomonadati</taxon>
        <taxon>Pseudomonadota</taxon>
        <taxon>Gammaproteobacteria</taxon>
        <taxon>Cellvibrionales</taxon>
        <taxon>Microbulbiferaceae</taxon>
        <taxon>Microbulbifer</taxon>
    </lineage>
</organism>
<protein>
    <recommendedName>
        <fullName evidence="8">Probable membrane transporter protein</fullName>
    </recommendedName>
</protein>
<evidence type="ECO:0000256" key="7">
    <source>
        <dbReference type="ARBA" id="ARBA00023136"/>
    </source>
</evidence>
<keyword evidence="7 8" id="KW-0472">Membrane</keyword>
<dbReference type="PANTHER" id="PTHR30269">
    <property type="entry name" value="TRANSMEMBRANE PROTEIN YFCA"/>
    <property type="match status" value="1"/>
</dbReference>
<comment type="subcellular location">
    <subcellularLocation>
        <location evidence="1 8">Cell membrane</location>
        <topology evidence="1 8">Multi-pass membrane protein</topology>
    </subcellularLocation>
</comment>
<evidence type="ECO:0000256" key="3">
    <source>
        <dbReference type="ARBA" id="ARBA00022448"/>
    </source>
</evidence>
<dbReference type="InterPro" id="IPR002781">
    <property type="entry name" value="TM_pro_TauE-like"/>
</dbReference>
<keyword evidence="5 8" id="KW-0812">Transmembrane</keyword>
<comment type="caution">
    <text evidence="9">The sequence shown here is derived from an EMBL/GenBank/DDBJ whole genome shotgun (WGS) entry which is preliminary data.</text>
</comment>
<comment type="similarity">
    <text evidence="2 8">Belongs to the 4-toluene sulfonate uptake permease (TSUP) (TC 2.A.102) family.</text>
</comment>
<dbReference type="Pfam" id="PF01925">
    <property type="entry name" value="TauE"/>
    <property type="match status" value="1"/>
</dbReference>
<feature type="transmembrane region" description="Helical" evidence="8">
    <location>
        <begin position="73"/>
        <end position="91"/>
    </location>
</feature>
<keyword evidence="10" id="KW-1185">Reference proteome</keyword>